<protein>
    <submittedName>
        <fullName evidence="1">Uncharacterized protein</fullName>
    </submittedName>
</protein>
<dbReference type="AlphaFoldDB" id="A0A9Q0JV11"/>
<dbReference type="EMBL" id="JAMYWD010000012">
    <property type="protein sequence ID" value="KAJ4951500.1"/>
    <property type="molecule type" value="Genomic_DNA"/>
</dbReference>
<name>A0A9Q0JV11_9MAGN</name>
<proteinExistence type="predicted"/>
<reference evidence="1" key="1">
    <citation type="journal article" date="2023" name="Plant J.">
        <title>The genome of the king protea, Protea cynaroides.</title>
        <authorList>
            <person name="Chang J."/>
            <person name="Duong T.A."/>
            <person name="Schoeman C."/>
            <person name="Ma X."/>
            <person name="Roodt D."/>
            <person name="Barker N."/>
            <person name="Li Z."/>
            <person name="Van de Peer Y."/>
            <person name="Mizrachi E."/>
        </authorList>
    </citation>
    <scope>NUCLEOTIDE SEQUENCE</scope>
    <source>
        <tissue evidence="1">Young leaves</tissue>
    </source>
</reference>
<sequence length="123" mass="13630">MCLGQQEKGFGTPEHLWEMVLGGLLECRAQGNLRGRADHLDYKIVERAPLGDLASDRTPINIDPRSSFCKSSSVFYSNRKPIALPSNESLDVAQTGLVSVEGGDDARLSHSLHRQHHRCLHLL</sequence>
<evidence type="ECO:0000313" key="2">
    <source>
        <dbReference type="Proteomes" id="UP001141806"/>
    </source>
</evidence>
<gene>
    <name evidence="1" type="ORF">NE237_028332</name>
</gene>
<evidence type="ECO:0000313" key="1">
    <source>
        <dbReference type="EMBL" id="KAJ4951500.1"/>
    </source>
</evidence>
<accession>A0A9Q0JV11</accession>
<keyword evidence="2" id="KW-1185">Reference proteome</keyword>
<organism evidence="1 2">
    <name type="scientific">Protea cynaroides</name>
    <dbReference type="NCBI Taxonomy" id="273540"/>
    <lineage>
        <taxon>Eukaryota</taxon>
        <taxon>Viridiplantae</taxon>
        <taxon>Streptophyta</taxon>
        <taxon>Embryophyta</taxon>
        <taxon>Tracheophyta</taxon>
        <taxon>Spermatophyta</taxon>
        <taxon>Magnoliopsida</taxon>
        <taxon>Proteales</taxon>
        <taxon>Proteaceae</taxon>
        <taxon>Protea</taxon>
    </lineage>
</organism>
<comment type="caution">
    <text evidence="1">The sequence shown here is derived from an EMBL/GenBank/DDBJ whole genome shotgun (WGS) entry which is preliminary data.</text>
</comment>
<dbReference type="Proteomes" id="UP001141806">
    <property type="component" value="Unassembled WGS sequence"/>
</dbReference>